<name>A0A6L5Z246_9RHOB</name>
<gene>
    <name evidence="3" type="ORF">GE300_11060</name>
</gene>
<accession>A0A6L5Z246</accession>
<evidence type="ECO:0000313" key="4">
    <source>
        <dbReference type="Proteomes" id="UP000474957"/>
    </source>
</evidence>
<dbReference type="SUPFAM" id="SSF48317">
    <property type="entry name" value="Acid phosphatase/Vanadium-dependent haloperoxidase"/>
    <property type="match status" value="1"/>
</dbReference>
<dbReference type="InterPro" id="IPR000326">
    <property type="entry name" value="PAP2/HPO"/>
</dbReference>
<sequence>MHRSRPVPTAGVRIPRLMLGVFLVVAALVWAFVELADEVVEGSTRAFDEALLLAMRSPGDNAEPLGPLWLEEMARDWTALGGVAVLSLLVAAVTGFLWLGGQRRSALFLLLAVAGGLAVSTGFKEFFDRPRPDLVSQGSYVYTASFPSGHSLMAAMTYLTLALMLTRAQPHRRIKVYILAVALVATVLVGVSRVYLGVHWPSDVLAGWTAGAAWALLAWALARYLDWRGTLEPERDEDDDPRPEETGL</sequence>
<feature type="transmembrane region" description="Helical" evidence="1">
    <location>
        <begin position="204"/>
        <end position="225"/>
    </location>
</feature>
<evidence type="ECO:0000313" key="3">
    <source>
        <dbReference type="EMBL" id="MSU90150.1"/>
    </source>
</evidence>
<keyword evidence="1" id="KW-0472">Membrane</keyword>
<dbReference type="CDD" id="cd03392">
    <property type="entry name" value="PAP2_like_2"/>
    <property type="match status" value="1"/>
</dbReference>
<protein>
    <submittedName>
        <fullName evidence="3">Phosphatase PAP2 family protein</fullName>
    </submittedName>
</protein>
<dbReference type="EMBL" id="WIND01000007">
    <property type="protein sequence ID" value="MSU90150.1"/>
    <property type="molecule type" value="Genomic_DNA"/>
</dbReference>
<dbReference type="Gene3D" id="1.20.144.10">
    <property type="entry name" value="Phosphatidic acid phosphatase type 2/haloperoxidase"/>
    <property type="match status" value="2"/>
</dbReference>
<reference evidence="3 4" key="1">
    <citation type="submission" date="2019-10" db="EMBL/GenBank/DDBJ databases">
        <title>Cognatihalovulum marinum gen. nov. sp. nov., a new member of the family Rhodobacteraceae isolated from deep seawater of the Northwest Indian Ocean.</title>
        <authorList>
            <person name="Ruan C."/>
            <person name="Wang J."/>
            <person name="Zheng X."/>
            <person name="Song L."/>
            <person name="Zhu Y."/>
            <person name="Huang Y."/>
            <person name="Lu Z."/>
            <person name="Du W."/>
            <person name="Huang L."/>
            <person name="Dai X."/>
        </authorList>
    </citation>
    <scope>NUCLEOTIDE SEQUENCE [LARGE SCALE GENOMIC DNA]</scope>
    <source>
        <strain evidence="3 4">2CG4</strain>
    </source>
</reference>
<keyword evidence="1" id="KW-0812">Transmembrane</keyword>
<dbReference type="RefSeq" id="WP_154446634.1">
    <property type="nucleotide sequence ID" value="NZ_WIND01000007.1"/>
</dbReference>
<evidence type="ECO:0000256" key="1">
    <source>
        <dbReference type="SAM" id="Phobius"/>
    </source>
</evidence>
<dbReference type="AlphaFoldDB" id="A0A6L5Z246"/>
<feature type="transmembrane region" description="Helical" evidence="1">
    <location>
        <begin position="12"/>
        <end position="33"/>
    </location>
</feature>
<feature type="transmembrane region" description="Helical" evidence="1">
    <location>
        <begin position="77"/>
        <end position="99"/>
    </location>
</feature>
<feature type="transmembrane region" description="Helical" evidence="1">
    <location>
        <begin position="176"/>
        <end position="198"/>
    </location>
</feature>
<feature type="domain" description="Phosphatidic acid phosphatase type 2/haloperoxidase" evidence="2">
    <location>
        <begin position="105"/>
        <end position="219"/>
    </location>
</feature>
<feature type="transmembrane region" description="Helical" evidence="1">
    <location>
        <begin position="139"/>
        <end position="164"/>
    </location>
</feature>
<comment type="caution">
    <text evidence="3">The sequence shown here is derived from an EMBL/GenBank/DDBJ whole genome shotgun (WGS) entry which is preliminary data.</text>
</comment>
<dbReference type="Pfam" id="PF01569">
    <property type="entry name" value="PAP2"/>
    <property type="match status" value="1"/>
</dbReference>
<dbReference type="PANTHER" id="PTHR14969">
    <property type="entry name" value="SPHINGOSINE-1-PHOSPHATE PHOSPHOHYDROLASE"/>
    <property type="match status" value="1"/>
</dbReference>
<dbReference type="InterPro" id="IPR036938">
    <property type="entry name" value="PAP2/HPO_sf"/>
</dbReference>
<dbReference type="PANTHER" id="PTHR14969:SF13">
    <property type="entry name" value="AT30094P"/>
    <property type="match status" value="1"/>
</dbReference>
<keyword evidence="1" id="KW-1133">Transmembrane helix</keyword>
<dbReference type="SMART" id="SM00014">
    <property type="entry name" value="acidPPc"/>
    <property type="match status" value="1"/>
</dbReference>
<feature type="transmembrane region" description="Helical" evidence="1">
    <location>
        <begin position="106"/>
        <end position="127"/>
    </location>
</feature>
<keyword evidence="4" id="KW-1185">Reference proteome</keyword>
<dbReference type="Proteomes" id="UP000474957">
    <property type="component" value="Unassembled WGS sequence"/>
</dbReference>
<evidence type="ECO:0000259" key="2">
    <source>
        <dbReference type="SMART" id="SM00014"/>
    </source>
</evidence>
<proteinExistence type="predicted"/>
<organism evidence="3 4">
    <name type="scientific">Halovulum marinum</name>
    <dbReference type="NCBI Taxonomy" id="2662447"/>
    <lineage>
        <taxon>Bacteria</taxon>
        <taxon>Pseudomonadati</taxon>
        <taxon>Pseudomonadota</taxon>
        <taxon>Alphaproteobacteria</taxon>
        <taxon>Rhodobacterales</taxon>
        <taxon>Paracoccaceae</taxon>
        <taxon>Halovulum</taxon>
    </lineage>
</organism>